<evidence type="ECO:0000256" key="1">
    <source>
        <dbReference type="ARBA" id="ARBA00003257"/>
    </source>
</evidence>
<feature type="transmembrane region" description="Helical" evidence="18">
    <location>
        <begin position="7"/>
        <end position="24"/>
    </location>
</feature>
<feature type="transmembrane region" description="Helical" evidence="18">
    <location>
        <begin position="325"/>
        <end position="347"/>
    </location>
</feature>
<keyword evidence="15 18" id="KW-0496">Mitochondrion</keyword>
<evidence type="ECO:0000259" key="19">
    <source>
        <dbReference type="Pfam" id="PF00361"/>
    </source>
</evidence>
<comment type="function">
    <text evidence="18">Core subunit of the mitochondrial membrane respiratory chain NADH dehydrogenase (Complex I) which catalyzes electron transfer from NADH through the respiratory chain, using ubiquinone as an electron acceptor. Essential for the catalytic activity and assembly of complex I.</text>
</comment>
<dbReference type="PANTHER" id="PTHR46552:SF1">
    <property type="entry name" value="NADH-UBIQUINONE OXIDOREDUCTASE CHAIN 2"/>
    <property type="match status" value="1"/>
</dbReference>
<keyword evidence="10 18" id="KW-1278">Translocase</keyword>
<protein>
    <recommendedName>
        <fullName evidence="5 18">NADH-ubiquinone oxidoreductase chain 2</fullName>
        <ecNumber evidence="4 18">7.1.1.2</ecNumber>
    </recommendedName>
</protein>
<feature type="transmembrane region" description="Helical" evidence="18">
    <location>
        <begin position="102"/>
        <end position="120"/>
    </location>
</feature>
<keyword evidence="12 18" id="KW-1133">Transmembrane helix</keyword>
<evidence type="ECO:0000256" key="2">
    <source>
        <dbReference type="ARBA" id="ARBA00004448"/>
    </source>
</evidence>
<evidence type="ECO:0000256" key="18">
    <source>
        <dbReference type="RuleBase" id="RU003403"/>
    </source>
</evidence>
<reference evidence="20" key="1">
    <citation type="submission" date="2019-07" db="EMBL/GenBank/DDBJ databases">
        <authorList>
            <person name="Miao X.-Q."/>
        </authorList>
    </citation>
    <scope>NUCLEOTIDE SEQUENCE</scope>
</reference>
<accession>A0A6G7GC55</accession>
<comment type="subcellular location">
    <subcellularLocation>
        <location evidence="2 18">Mitochondrion inner membrane</location>
        <topology evidence="2 18">Multi-pass membrane protein</topology>
    </subcellularLocation>
</comment>
<proteinExistence type="inferred from homology"/>
<evidence type="ECO:0000256" key="10">
    <source>
        <dbReference type="ARBA" id="ARBA00022967"/>
    </source>
</evidence>
<dbReference type="EC" id="7.1.1.2" evidence="4 18"/>
<dbReference type="GO" id="GO:0005743">
    <property type="term" value="C:mitochondrial inner membrane"/>
    <property type="evidence" value="ECO:0007669"/>
    <property type="project" value="UniProtKB-SubCell"/>
</dbReference>
<evidence type="ECO:0000256" key="8">
    <source>
        <dbReference type="ARBA" id="ARBA00022692"/>
    </source>
</evidence>
<feature type="transmembrane region" description="Helical" evidence="18">
    <location>
        <begin position="30"/>
        <end position="47"/>
    </location>
</feature>
<dbReference type="EMBL" id="MN161587">
    <property type="protein sequence ID" value="QIH95764.1"/>
    <property type="molecule type" value="Genomic_DNA"/>
</dbReference>
<gene>
    <name evidence="20" type="primary">ND2</name>
</gene>
<comment type="function">
    <text evidence="1">Core subunit of the mitochondrial membrane respiratory chain NADH dehydrogenase (Complex I) that is believed to belong to the minimal assembly required for catalysis. Complex I functions in the transfer of electrons from NADH to the respiratory chain. The immediate electron acceptor for the enzyme is believed to be ubiquinone.</text>
</comment>
<evidence type="ECO:0000256" key="7">
    <source>
        <dbReference type="ARBA" id="ARBA00022660"/>
    </source>
</evidence>
<feature type="domain" description="NADH:quinone oxidoreductase/Mrp antiporter transmembrane" evidence="19">
    <location>
        <begin position="24"/>
        <end position="292"/>
    </location>
</feature>
<evidence type="ECO:0000256" key="15">
    <source>
        <dbReference type="ARBA" id="ARBA00023128"/>
    </source>
</evidence>
<evidence type="ECO:0000256" key="9">
    <source>
        <dbReference type="ARBA" id="ARBA00022792"/>
    </source>
</evidence>
<keyword evidence="9 18" id="KW-0999">Mitochondrion inner membrane</keyword>
<evidence type="ECO:0000256" key="12">
    <source>
        <dbReference type="ARBA" id="ARBA00022989"/>
    </source>
</evidence>
<evidence type="ECO:0000256" key="13">
    <source>
        <dbReference type="ARBA" id="ARBA00023027"/>
    </source>
</evidence>
<evidence type="ECO:0000256" key="17">
    <source>
        <dbReference type="ARBA" id="ARBA00049551"/>
    </source>
</evidence>
<evidence type="ECO:0000256" key="14">
    <source>
        <dbReference type="ARBA" id="ARBA00023075"/>
    </source>
</evidence>
<dbReference type="GO" id="GO:0008137">
    <property type="term" value="F:NADH dehydrogenase (ubiquinone) activity"/>
    <property type="evidence" value="ECO:0007669"/>
    <property type="project" value="UniProtKB-EC"/>
</dbReference>
<dbReference type="GO" id="GO:0006120">
    <property type="term" value="P:mitochondrial electron transport, NADH to ubiquinone"/>
    <property type="evidence" value="ECO:0007669"/>
    <property type="project" value="InterPro"/>
</dbReference>
<evidence type="ECO:0000256" key="16">
    <source>
        <dbReference type="ARBA" id="ARBA00023136"/>
    </source>
</evidence>
<dbReference type="Pfam" id="PF00361">
    <property type="entry name" value="Proton_antipo_M"/>
    <property type="match status" value="1"/>
</dbReference>
<keyword evidence="16 18" id="KW-0472">Membrane</keyword>
<dbReference type="PANTHER" id="PTHR46552">
    <property type="entry name" value="NADH-UBIQUINONE OXIDOREDUCTASE CHAIN 2"/>
    <property type="match status" value="1"/>
</dbReference>
<geneLocation type="mitochondrion" evidence="20"/>
<keyword evidence="11 18" id="KW-0249">Electron transport</keyword>
<evidence type="ECO:0000256" key="6">
    <source>
        <dbReference type="ARBA" id="ARBA00022448"/>
    </source>
</evidence>
<dbReference type="InterPro" id="IPR050175">
    <property type="entry name" value="Complex_I_Subunit_2"/>
</dbReference>
<name>A0A6G7GC55_9DIPT</name>
<feature type="transmembrane region" description="Helical" evidence="18">
    <location>
        <begin position="205"/>
        <end position="229"/>
    </location>
</feature>
<feature type="transmembrane region" description="Helical" evidence="18">
    <location>
        <begin position="241"/>
        <end position="261"/>
    </location>
</feature>
<comment type="similarity">
    <text evidence="3 18">Belongs to the complex I subunit 2 family.</text>
</comment>
<organism evidence="20">
    <name type="scientific">Pseudolycoriella sp. XQM-2020</name>
    <dbReference type="NCBI Taxonomy" id="2715250"/>
    <lineage>
        <taxon>Eukaryota</taxon>
        <taxon>Metazoa</taxon>
        <taxon>Ecdysozoa</taxon>
        <taxon>Arthropoda</taxon>
        <taxon>Hexapoda</taxon>
        <taxon>Insecta</taxon>
        <taxon>Pterygota</taxon>
        <taxon>Neoptera</taxon>
        <taxon>Endopterygota</taxon>
        <taxon>Diptera</taxon>
        <taxon>Nematocera</taxon>
        <taxon>Sciaroidea</taxon>
        <taxon>Sciaridae</taxon>
        <taxon>Pseudolycoriella</taxon>
    </lineage>
</organism>
<sequence length="348" mass="40836">MLKNLSTALFFIMMLTGSIIAISANSWMSVWMGLEINLLSFIPMLIFKNNLNNSEAALNYFLIQAFASIMILFSMTLFLMNYNLFSNQLSYEFYFNNLSMNLIYLTLMLKLGAAPFHFWFPNVMENISWMNCLILMTWQKLAPMMVVSYLINFNNFYIMFILLSTFIGSVGGLNQTSIRKLISFSSINHIGWMLTALMFNELIWFIYFFIYTLLNSAVIFIMKMFQIFYLNQMYSILMNSYLIKFTLLTSILSLGGLPPFLGFLPKWLIIQSLVSMKMNFLTLFLIITSLITLFYYLKISFSSLMLVMEELNWMFKSFYKNSSKYFLMIMNLLTLTGLFLFIDLIYLI</sequence>
<dbReference type="AlphaFoldDB" id="A0A6G7GC55"/>
<reference evidence="20" key="2">
    <citation type="journal article" date="2020" name="Int. J. Biol. Macromol.">
        <title>Five mitochondrial genomes of black fungus gnats (Sciaridae) and their phylogenetic implications.</title>
        <authorList>
            <person name="Miao X."/>
            <person name="Huang J."/>
            <person name="Menzel F."/>
            <person name="Wang Q."/>
            <person name="Wei Q."/>
            <person name="Lin X.-L."/>
            <person name="Wu H."/>
        </authorList>
    </citation>
    <scope>NUCLEOTIDE SEQUENCE</scope>
</reference>
<feature type="transmembrane region" description="Helical" evidence="18">
    <location>
        <begin position="59"/>
        <end position="82"/>
    </location>
</feature>
<keyword evidence="6" id="KW-0813">Transport</keyword>
<dbReference type="InterPro" id="IPR003917">
    <property type="entry name" value="NADH_UbQ_OxRdtase_chain2"/>
</dbReference>
<keyword evidence="13 18" id="KW-0520">NAD</keyword>
<keyword evidence="8 18" id="KW-0812">Transmembrane</keyword>
<evidence type="ECO:0000256" key="11">
    <source>
        <dbReference type="ARBA" id="ARBA00022982"/>
    </source>
</evidence>
<dbReference type="PRINTS" id="PR01436">
    <property type="entry name" value="NADHDHGNASE2"/>
</dbReference>
<evidence type="ECO:0000256" key="3">
    <source>
        <dbReference type="ARBA" id="ARBA00007012"/>
    </source>
</evidence>
<evidence type="ECO:0000256" key="4">
    <source>
        <dbReference type="ARBA" id="ARBA00012944"/>
    </source>
</evidence>
<evidence type="ECO:0000313" key="20">
    <source>
        <dbReference type="EMBL" id="QIH95764.1"/>
    </source>
</evidence>
<keyword evidence="14 18" id="KW-0830">Ubiquinone</keyword>
<evidence type="ECO:0000256" key="5">
    <source>
        <dbReference type="ARBA" id="ARBA00021008"/>
    </source>
</evidence>
<feature type="transmembrane region" description="Helical" evidence="18">
    <location>
        <begin position="281"/>
        <end position="304"/>
    </location>
</feature>
<comment type="catalytic activity">
    <reaction evidence="17 18">
        <text>a ubiquinone + NADH + 5 H(+)(in) = a ubiquinol + NAD(+) + 4 H(+)(out)</text>
        <dbReference type="Rhea" id="RHEA:29091"/>
        <dbReference type="Rhea" id="RHEA-COMP:9565"/>
        <dbReference type="Rhea" id="RHEA-COMP:9566"/>
        <dbReference type="ChEBI" id="CHEBI:15378"/>
        <dbReference type="ChEBI" id="CHEBI:16389"/>
        <dbReference type="ChEBI" id="CHEBI:17976"/>
        <dbReference type="ChEBI" id="CHEBI:57540"/>
        <dbReference type="ChEBI" id="CHEBI:57945"/>
        <dbReference type="EC" id="7.1.1.2"/>
    </reaction>
</comment>
<keyword evidence="7 18" id="KW-0679">Respiratory chain</keyword>
<dbReference type="InterPro" id="IPR001750">
    <property type="entry name" value="ND/Mrp_TM"/>
</dbReference>